<sequence length="50" mass="5734">MLGTTVAGWGIFMAFLAQYPFKAREKWVWNCFAVGITVWYITDTAISAYH</sequence>
<proteinExistence type="predicted"/>
<feature type="transmembrane region" description="Helical" evidence="1">
    <location>
        <begin position="27"/>
        <end position="49"/>
    </location>
</feature>
<keyword evidence="1" id="KW-0812">Transmembrane</keyword>
<dbReference type="EMBL" id="UOEU01000804">
    <property type="protein sequence ID" value="VAW40610.1"/>
    <property type="molecule type" value="Genomic_DNA"/>
</dbReference>
<reference evidence="2" key="1">
    <citation type="submission" date="2018-06" db="EMBL/GenBank/DDBJ databases">
        <authorList>
            <person name="Zhirakovskaya E."/>
        </authorList>
    </citation>
    <scope>NUCLEOTIDE SEQUENCE</scope>
</reference>
<evidence type="ECO:0000256" key="1">
    <source>
        <dbReference type="SAM" id="Phobius"/>
    </source>
</evidence>
<evidence type="ECO:0000313" key="2">
    <source>
        <dbReference type="EMBL" id="VAW40610.1"/>
    </source>
</evidence>
<accession>A0A3B0VJ81</accession>
<keyword evidence="1" id="KW-1133">Transmembrane helix</keyword>
<dbReference type="AlphaFoldDB" id="A0A3B0VJ81"/>
<name>A0A3B0VJ81_9ZZZZ</name>
<gene>
    <name evidence="2" type="ORF">MNBD_CHLOROFLEXI01-4485</name>
</gene>
<organism evidence="2">
    <name type="scientific">hydrothermal vent metagenome</name>
    <dbReference type="NCBI Taxonomy" id="652676"/>
    <lineage>
        <taxon>unclassified sequences</taxon>
        <taxon>metagenomes</taxon>
        <taxon>ecological metagenomes</taxon>
    </lineage>
</organism>
<protein>
    <submittedName>
        <fullName evidence="2">Uncharacterized protein</fullName>
    </submittedName>
</protein>
<feature type="non-terminal residue" evidence="2">
    <location>
        <position position="50"/>
    </location>
</feature>
<keyword evidence="1" id="KW-0472">Membrane</keyword>